<accession>A0A438HWL6</accession>
<feature type="region of interest" description="Disordered" evidence="1">
    <location>
        <begin position="506"/>
        <end position="547"/>
    </location>
</feature>
<feature type="compositionally biased region" description="Low complexity" evidence="1">
    <location>
        <begin position="1"/>
        <end position="13"/>
    </location>
</feature>
<sequence length="547" mass="60977">MAKTRGGLSGSPSSPTPRPHRAAMGAAPSHLFRPRPFPHLRGKLLLSADTPPGGHPGPCATSRSGHEPCFSAPCEEDQVLGSWRAIPRTSARASYRGTSDSCRNTPETIIRRPMIAGPPIEGNLDCRDRSFHSETYFDIEALRQQPELRDSFRLLQRYHMEDLLTPRQFYYPRVVIDFYQSMTTRGLRNPTLIQFTIDGRQGAIGARHIAEALRIPYEPVFQADFREWSSFSQSDMVRILSRGTSTASVLTRRELPSGMLLIDVLLRANLFPLQHKVQRSGAILEALFRISEGYFFGPHHLIMTSLLHFEEKVHQKKLQRADGIPLLFPRLLCQILEHLGYPEEPRLERRRHCERISLSQMASLGILLCTQGAPAVPAPPELPRDEQLPQAQQDEILTETPPPAPAAHPSEHIPEPIHPISPITSGAPPVMPATPAPPPSSEPTVTVSLTEFRGLVRSLQTLSTAQDSIIHQMATIRAHQDQIIATQAQHTTILHQIQQHLSMQTPLGHDRSAPSEPLVPDEESLPAEQPIPEEEIRAEPSHDPTHI</sequence>
<reference evidence="2 3" key="1">
    <citation type="journal article" date="2018" name="PLoS Genet.">
        <title>Population sequencing reveals clonal diversity and ancestral inbreeding in the grapevine cultivar Chardonnay.</title>
        <authorList>
            <person name="Roach M.J."/>
            <person name="Johnson D.L."/>
            <person name="Bohlmann J."/>
            <person name="van Vuuren H.J."/>
            <person name="Jones S.J."/>
            <person name="Pretorius I.S."/>
            <person name="Schmidt S.A."/>
            <person name="Borneman A.R."/>
        </authorList>
    </citation>
    <scope>NUCLEOTIDE SEQUENCE [LARGE SCALE GENOMIC DNA]</scope>
    <source>
        <strain evidence="3">cv. Chardonnay</strain>
        <tissue evidence="2">Leaf</tissue>
    </source>
</reference>
<proteinExistence type="predicted"/>
<dbReference type="EMBL" id="QGNW01000170">
    <property type="protein sequence ID" value="RVW88847.1"/>
    <property type="molecule type" value="Genomic_DNA"/>
</dbReference>
<feature type="compositionally biased region" description="Pro residues" evidence="1">
    <location>
        <begin position="429"/>
        <end position="441"/>
    </location>
</feature>
<dbReference type="Proteomes" id="UP000288805">
    <property type="component" value="Unassembled WGS sequence"/>
</dbReference>
<feature type="region of interest" description="Disordered" evidence="1">
    <location>
        <begin position="1"/>
        <end position="34"/>
    </location>
</feature>
<evidence type="ECO:0000313" key="3">
    <source>
        <dbReference type="Proteomes" id="UP000288805"/>
    </source>
</evidence>
<evidence type="ECO:0000256" key="1">
    <source>
        <dbReference type="SAM" id="MobiDB-lite"/>
    </source>
</evidence>
<feature type="compositionally biased region" description="Basic and acidic residues" evidence="1">
    <location>
        <begin position="534"/>
        <end position="547"/>
    </location>
</feature>
<evidence type="ECO:0000313" key="2">
    <source>
        <dbReference type="EMBL" id="RVW88847.1"/>
    </source>
</evidence>
<comment type="caution">
    <text evidence="2">The sequence shown here is derived from an EMBL/GenBank/DDBJ whole genome shotgun (WGS) entry which is preliminary data.</text>
</comment>
<organism evidence="2 3">
    <name type="scientific">Vitis vinifera</name>
    <name type="common">Grape</name>
    <dbReference type="NCBI Taxonomy" id="29760"/>
    <lineage>
        <taxon>Eukaryota</taxon>
        <taxon>Viridiplantae</taxon>
        <taxon>Streptophyta</taxon>
        <taxon>Embryophyta</taxon>
        <taxon>Tracheophyta</taxon>
        <taxon>Spermatophyta</taxon>
        <taxon>Magnoliopsida</taxon>
        <taxon>eudicotyledons</taxon>
        <taxon>Gunneridae</taxon>
        <taxon>Pentapetalae</taxon>
        <taxon>rosids</taxon>
        <taxon>Vitales</taxon>
        <taxon>Vitaceae</taxon>
        <taxon>Viteae</taxon>
        <taxon>Vitis</taxon>
    </lineage>
</organism>
<gene>
    <name evidence="2" type="ORF">CK203_034716</name>
</gene>
<dbReference type="AlphaFoldDB" id="A0A438HWL6"/>
<feature type="region of interest" description="Disordered" evidence="1">
    <location>
        <begin position="426"/>
        <end position="445"/>
    </location>
</feature>
<protein>
    <submittedName>
        <fullName evidence="2">Uncharacterized protein</fullName>
    </submittedName>
</protein>
<name>A0A438HWL6_VITVI</name>